<reference evidence="1 2" key="1">
    <citation type="submission" date="2021-01" db="EMBL/GenBank/DDBJ databases">
        <title>Whole genome shotgun sequence of Plantactinospora mayteni NBRC 109088.</title>
        <authorList>
            <person name="Komaki H."/>
            <person name="Tamura T."/>
        </authorList>
    </citation>
    <scope>NUCLEOTIDE SEQUENCE [LARGE SCALE GENOMIC DNA]</scope>
    <source>
        <strain evidence="1 2">NBRC 109088</strain>
    </source>
</reference>
<evidence type="ECO:0000313" key="1">
    <source>
        <dbReference type="EMBL" id="GIG96061.1"/>
    </source>
</evidence>
<sequence length="40" mass="4185">MTSGRPTAITLATEVLDGGPLTGPVVDVGQQTRLLLEVDY</sequence>
<gene>
    <name evidence="1" type="ORF">Pma05_26340</name>
</gene>
<dbReference type="EMBL" id="BONX01000015">
    <property type="protein sequence ID" value="GIG96061.1"/>
    <property type="molecule type" value="Genomic_DNA"/>
</dbReference>
<dbReference type="Proteomes" id="UP000621500">
    <property type="component" value="Unassembled WGS sequence"/>
</dbReference>
<organism evidence="1 2">
    <name type="scientific">Plantactinospora mayteni</name>
    <dbReference type="NCBI Taxonomy" id="566021"/>
    <lineage>
        <taxon>Bacteria</taxon>
        <taxon>Bacillati</taxon>
        <taxon>Actinomycetota</taxon>
        <taxon>Actinomycetes</taxon>
        <taxon>Micromonosporales</taxon>
        <taxon>Micromonosporaceae</taxon>
        <taxon>Plantactinospora</taxon>
    </lineage>
</organism>
<protein>
    <submittedName>
        <fullName evidence="1">Uncharacterized protein</fullName>
    </submittedName>
</protein>
<keyword evidence="2" id="KW-1185">Reference proteome</keyword>
<accession>A0ABQ4EN46</accession>
<name>A0ABQ4EN46_9ACTN</name>
<dbReference type="RefSeq" id="WP_275414684.1">
    <property type="nucleotide sequence ID" value="NZ_BAAAZQ010000004.1"/>
</dbReference>
<proteinExistence type="predicted"/>
<comment type="caution">
    <text evidence="1">The sequence shown here is derived from an EMBL/GenBank/DDBJ whole genome shotgun (WGS) entry which is preliminary data.</text>
</comment>
<evidence type="ECO:0000313" key="2">
    <source>
        <dbReference type="Proteomes" id="UP000621500"/>
    </source>
</evidence>